<evidence type="ECO:0008006" key="3">
    <source>
        <dbReference type="Google" id="ProtNLM"/>
    </source>
</evidence>
<name>A0A1T4XT42_9BACT</name>
<dbReference type="STRING" id="48467.SAMN02745166_01866"/>
<dbReference type="AlphaFoldDB" id="A0A1T4XT42"/>
<dbReference type="Proteomes" id="UP000190774">
    <property type="component" value="Unassembled WGS sequence"/>
</dbReference>
<dbReference type="InterPro" id="IPR006311">
    <property type="entry name" value="TAT_signal"/>
</dbReference>
<dbReference type="Gene3D" id="3.20.20.80">
    <property type="entry name" value="Glycosidases"/>
    <property type="match status" value="1"/>
</dbReference>
<dbReference type="EMBL" id="FUYE01000005">
    <property type="protein sequence ID" value="SKA92265.1"/>
    <property type="molecule type" value="Genomic_DNA"/>
</dbReference>
<accession>A0A1T4XT42</accession>
<sequence>MEAAFPLPMLHRRQFLQTTAATLASVPFSQAESARAKAPFRVIYSNDTTNITSCVSPFHQARQPFRKEMLEATVDEVAGRVDAHFLQPGLGMVPMWPSKVMPLEPHYAWIKERYGVGPDSFGNFVMRGGDVVQIFVDRCRATKQAAFISFRLNDAHHKEFTHPKPGDKPGSSMGMSVTQHYVDHPEYTFKQESKRGADLVQNWIHDDVRAQKQALITELCENYDLDGLELDYMRFYSFFDEAGTSLAQRQQIMTGFVKQVREVLDRTARGGRRRWLCVRVPCLLKGLDALGLNLPEFVAAGVDMVNISASYFTTQQMEIAEIRALVPEPASLYVEMCHSIANGTRLVPGYDTFTFRRATPEQYETTAHLGYARGADGVSLFNFAYYREHGGPGRGPFAEPPFEVLNKLGDPAPLAKKAQHWFLATGWNNPYVRPPILPRGLREKNQTRFELDMAPPTGGWKGEGRLRLQADARLEGRVILARCNGTELSPHDDVSEPFENPYPSLLGKPETLRAWKVPAALLKNGHNTFEFIHQSGKPVTLDYLDVRMG</sequence>
<dbReference type="PROSITE" id="PS51318">
    <property type="entry name" value="TAT"/>
    <property type="match status" value="1"/>
</dbReference>
<reference evidence="2" key="1">
    <citation type="submission" date="2017-02" db="EMBL/GenBank/DDBJ databases">
        <authorList>
            <person name="Varghese N."/>
            <person name="Submissions S."/>
        </authorList>
    </citation>
    <scope>NUCLEOTIDE SEQUENCE [LARGE SCALE GENOMIC DNA]</scope>
    <source>
        <strain evidence="2">ATCC 700200</strain>
    </source>
</reference>
<evidence type="ECO:0000313" key="1">
    <source>
        <dbReference type="EMBL" id="SKA92265.1"/>
    </source>
</evidence>
<evidence type="ECO:0000313" key="2">
    <source>
        <dbReference type="Proteomes" id="UP000190774"/>
    </source>
</evidence>
<gene>
    <name evidence="1" type="ORF">SAMN02745166_01866</name>
</gene>
<organism evidence="1 2">
    <name type="scientific">Prosthecobacter debontii</name>
    <dbReference type="NCBI Taxonomy" id="48467"/>
    <lineage>
        <taxon>Bacteria</taxon>
        <taxon>Pseudomonadati</taxon>
        <taxon>Verrucomicrobiota</taxon>
        <taxon>Verrucomicrobiia</taxon>
        <taxon>Verrucomicrobiales</taxon>
        <taxon>Verrucomicrobiaceae</taxon>
        <taxon>Prosthecobacter</taxon>
    </lineage>
</organism>
<dbReference type="OrthoDB" id="199992at2"/>
<keyword evidence="2" id="KW-1185">Reference proteome</keyword>
<proteinExistence type="predicted"/>
<protein>
    <recommendedName>
        <fullName evidence="3">Glycosyl hydrolase-like 10 domain-containing protein</fullName>
    </recommendedName>
</protein>